<dbReference type="EMBL" id="LSQZ01000085">
    <property type="protein sequence ID" value="KXI10918.1"/>
    <property type="molecule type" value="Genomic_DNA"/>
</dbReference>
<dbReference type="eggNOG" id="ENOG5033TDU">
    <property type="taxonomic scope" value="Bacteria"/>
</dbReference>
<evidence type="ECO:0000313" key="2">
    <source>
        <dbReference type="Proteomes" id="UP000070326"/>
    </source>
</evidence>
<dbReference type="STRING" id="1261.HMPREF3195_01660"/>
<dbReference type="RefSeq" id="WP_061101999.1">
    <property type="nucleotide sequence ID" value="NZ_KQ961837.1"/>
</dbReference>
<gene>
    <name evidence="1" type="ORF">HMPREF3195_01660</name>
</gene>
<dbReference type="PATRIC" id="fig|1261.5.peg.1665"/>
<dbReference type="Proteomes" id="UP000070326">
    <property type="component" value="Unassembled WGS sequence"/>
</dbReference>
<reference evidence="1 2" key="1">
    <citation type="submission" date="2016-02" db="EMBL/GenBank/DDBJ databases">
        <authorList>
            <person name="Wen L."/>
            <person name="He K."/>
            <person name="Yang H."/>
        </authorList>
    </citation>
    <scope>NUCLEOTIDE SEQUENCE [LARGE SCALE GENOMIC DNA]</scope>
    <source>
        <strain evidence="1 2">MJR8628A</strain>
    </source>
</reference>
<evidence type="ECO:0000313" key="1">
    <source>
        <dbReference type="EMBL" id="KXI10918.1"/>
    </source>
</evidence>
<sequence length="522" mass="59366">MKKKLIMILAAPLVILGLYFGLVYGYINPMVKGLDIHINGGTFITNINKYVIKVGDRVNISMGDYIVVPNFSKKPKLMVAVLDQNNILKVEGNQLTALKKGYSSIGILNKNRVIRKVAIMVVDPKISNMEIALESPLEYYGDSTRVNSKVDIEKYKKLEKGYKLTYSSTQPNILKIDGDQISAVGVGETRLIARYGRQEIQSNIKILPRVDELELPKSISIEEGQTGHASANIKVSPQGSRSVINYRVDKNSDDERWDSNLVTQYGDSGLEKQYGIVVDKNGNIQANRPGIYKLKVRSGRKSDSTFVHVTEKKFENLDVQNLNYSSKIDKDKLKLELGWDHNKRIKSYRMYIKKGDGDFELQDIIKTDSFKAIPKNRISINKYLALGEDKSYKYELYLVGISGDNMTRKSNTLVIDSSNRSGFQEKAPEKLDYKINHEDRSIEFKWAKMNGAVNYRIYSVDKQSKEKFYRLEAKNIVNDHTTIEANDDNMNRDYYLVGVNEVGEVSMSSKAINIKHNFNIDK</sequence>
<accession>A0A135YNG1</accession>
<proteinExistence type="predicted"/>
<comment type="caution">
    <text evidence="1">The sequence shown here is derived from an EMBL/GenBank/DDBJ whole genome shotgun (WGS) entry which is preliminary data.</text>
</comment>
<organism evidence="1 2">
    <name type="scientific">Peptostreptococcus anaerobius</name>
    <dbReference type="NCBI Taxonomy" id="1261"/>
    <lineage>
        <taxon>Bacteria</taxon>
        <taxon>Bacillati</taxon>
        <taxon>Bacillota</taxon>
        <taxon>Clostridia</taxon>
        <taxon>Peptostreptococcales</taxon>
        <taxon>Peptostreptococcaceae</taxon>
        <taxon>Peptostreptococcus</taxon>
    </lineage>
</organism>
<dbReference type="AlphaFoldDB" id="A0A135YNG1"/>
<protein>
    <submittedName>
        <fullName evidence="1">Uncharacterized protein</fullName>
    </submittedName>
</protein>
<name>A0A135YNG1_9FIRM</name>